<feature type="transmembrane region" description="Helical" evidence="1">
    <location>
        <begin position="20"/>
        <end position="37"/>
    </location>
</feature>
<keyword evidence="1" id="KW-0812">Transmembrane</keyword>
<name>A0ABV3Y301_9ACTN</name>
<keyword evidence="3" id="KW-1185">Reference proteome</keyword>
<evidence type="ECO:0000313" key="2">
    <source>
        <dbReference type="EMBL" id="MEX6429927.1"/>
    </source>
</evidence>
<evidence type="ECO:0000313" key="3">
    <source>
        <dbReference type="Proteomes" id="UP001560267"/>
    </source>
</evidence>
<keyword evidence="1" id="KW-0472">Membrane</keyword>
<keyword evidence="1" id="KW-1133">Transmembrane helix</keyword>
<evidence type="ECO:0000256" key="1">
    <source>
        <dbReference type="SAM" id="Phobius"/>
    </source>
</evidence>
<dbReference type="Proteomes" id="UP001560267">
    <property type="component" value="Unassembled WGS sequence"/>
</dbReference>
<gene>
    <name evidence="2" type="ORF">AB6A68_08755</name>
</gene>
<dbReference type="EMBL" id="JBFSHR010000029">
    <property type="protein sequence ID" value="MEX6429927.1"/>
    <property type="molecule type" value="Genomic_DNA"/>
</dbReference>
<reference evidence="2 3" key="1">
    <citation type="submission" date="2024-07" db="EMBL/GenBank/DDBJ databases">
        <title>Draft Genome Sequence of Ferrimicrobium acidiphilum Strain YE2023, Isolated from a Pulp of Bioleach Reactor.</title>
        <authorList>
            <person name="Elkina Y.A."/>
            <person name="Bulaeva A.G."/>
            <person name="Beletsky A.V."/>
            <person name="Mardanov A.V."/>
        </authorList>
    </citation>
    <scope>NUCLEOTIDE SEQUENCE [LARGE SCALE GENOMIC DNA]</scope>
    <source>
        <strain evidence="2 3">YE2023</strain>
    </source>
</reference>
<sequence>MCDTPFLSLRPRSGPGLPLGLGYKGVLCALISFYGAWRPAALATELYADIAAPRLKSMGRTFEPEMASETAALLDLEQFSSHHVLAVHTSEIFRAVRRHQC</sequence>
<accession>A0ABV3Y301</accession>
<organism evidence="2 3">
    <name type="scientific">Ferrimicrobium acidiphilum</name>
    <dbReference type="NCBI Taxonomy" id="121039"/>
    <lineage>
        <taxon>Bacteria</taxon>
        <taxon>Bacillati</taxon>
        <taxon>Actinomycetota</taxon>
        <taxon>Acidimicrobiia</taxon>
        <taxon>Acidimicrobiales</taxon>
        <taxon>Acidimicrobiaceae</taxon>
        <taxon>Ferrimicrobium</taxon>
    </lineage>
</organism>
<dbReference type="RefSeq" id="WP_298383204.1">
    <property type="nucleotide sequence ID" value="NZ_JBFSHR010000029.1"/>
</dbReference>
<protein>
    <submittedName>
        <fullName evidence="2">Uncharacterized protein</fullName>
    </submittedName>
</protein>
<proteinExistence type="predicted"/>
<comment type="caution">
    <text evidence="2">The sequence shown here is derived from an EMBL/GenBank/DDBJ whole genome shotgun (WGS) entry which is preliminary data.</text>
</comment>